<reference evidence="2 3" key="1">
    <citation type="submission" date="2023-01" db="EMBL/GenBank/DDBJ databases">
        <authorList>
            <person name="Kreplak J."/>
        </authorList>
    </citation>
    <scope>NUCLEOTIDE SEQUENCE [LARGE SCALE GENOMIC DNA]</scope>
</reference>
<keyword evidence="1" id="KW-0175">Coiled coil</keyword>
<dbReference type="AlphaFoldDB" id="A0AAV0YVW1"/>
<proteinExistence type="predicted"/>
<dbReference type="EMBL" id="OX451736">
    <property type="protein sequence ID" value="CAI8588137.1"/>
    <property type="molecule type" value="Genomic_DNA"/>
</dbReference>
<evidence type="ECO:0000313" key="3">
    <source>
        <dbReference type="Proteomes" id="UP001157006"/>
    </source>
</evidence>
<name>A0AAV0YVW1_VICFA</name>
<protein>
    <submittedName>
        <fullName evidence="2">Uncharacterized protein</fullName>
    </submittedName>
</protein>
<evidence type="ECO:0000313" key="2">
    <source>
        <dbReference type="EMBL" id="CAI8588137.1"/>
    </source>
</evidence>
<dbReference type="Proteomes" id="UP001157006">
    <property type="component" value="Chromosome 1L"/>
</dbReference>
<feature type="coiled-coil region" evidence="1">
    <location>
        <begin position="14"/>
        <end position="62"/>
    </location>
</feature>
<keyword evidence="3" id="KW-1185">Reference proteome</keyword>
<accession>A0AAV0YVW1</accession>
<gene>
    <name evidence="2" type="ORF">VFH_I333200</name>
</gene>
<evidence type="ECO:0000256" key="1">
    <source>
        <dbReference type="SAM" id="Coils"/>
    </source>
</evidence>
<organism evidence="2 3">
    <name type="scientific">Vicia faba</name>
    <name type="common">Broad bean</name>
    <name type="synonym">Faba vulgaris</name>
    <dbReference type="NCBI Taxonomy" id="3906"/>
    <lineage>
        <taxon>Eukaryota</taxon>
        <taxon>Viridiplantae</taxon>
        <taxon>Streptophyta</taxon>
        <taxon>Embryophyta</taxon>
        <taxon>Tracheophyta</taxon>
        <taxon>Spermatophyta</taxon>
        <taxon>Magnoliopsida</taxon>
        <taxon>eudicotyledons</taxon>
        <taxon>Gunneridae</taxon>
        <taxon>Pentapetalae</taxon>
        <taxon>rosids</taxon>
        <taxon>fabids</taxon>
        <taxon>Fabales</taxon>
        <taxon>Fabaceae</taxon>
        <taxon>Papilionoideae</taxon>
        <taxon>50 kb inversion clade</taxon>
        <taxon>NPAAA clade</taxon>
        <taxon>Hologalegina</taxon>
        <taxon>IRL clade</taxon>
        <taxon>Fabeae</taxon>
        <taxon>Vicia</taxon>
    </lineage>
</organism>
<sequence length="166" mass="19084">MWCFILTRNLFESRDDYEKTELELSEEITKLKDAQKAQSEKVFALEMRLAEDKRRKESLESESHTSIAWLTAEVKATKDSNDELHKALKKSQVDILSVGDEVFERTKEKVLCLHHGLDLSEVDYFKVVQDGRLMDLEEVVTTIPVEPNPEATVVKVVNDGKDDLDE</sequence>